<reference evidence="1 2" key="1">
    <citation type="submission" date="2013-09" db="EMBL/GenBank/DDBJ databases">
        <title>Corchorus capsularis genome sequencing.</title>
        <authorList>
            <person name="Alam M."/>
            <person name="Haque M.S."/>
            <person name="Islam M.S."/>
            <person name="Emdad E.M."/>
            <person name="Islam M.M."/>
            <person name="Ahmed B."/>
            <person name="Halim A."/>
            <person name="Hossen Q.M.M."/>
            <person name="Hossain M.Z."/>
            <person name="Ahmed R."/>
            <person name="Khan M.M."/>
            <person name="Islam R."/>
            <person name="Rashid M.M."/>
            <person name="Khan S.A."/>
            <person name="Rahman M.S."/>
            <person name="Alam M."/>
        </authorList>
    </citation>
    <scope>NUCLEOTIDE SEQUENCE [LARGE SCALE GENOMIC DNA]</scope>
    <source>
        <strain evidence="2">cv. CVL-1</strain>
        <tissue evidence="1">Whole seedling</tissue>
    </source>
</reference>
<proteinExistence type="predicted"/>
<dbReference type="EMBL" id="AWWV01015322">
    <property type="protein sequence ID" value="OMO53073.1"/>
    <property type="molecule type" value="Genomic_DNA"/>
</dbReference>
<gene>
    <name evidence="1" type="ORF">CCACVL1_28899</name>
</gene>
<dbReference type="Proteomes" id="UP000188268">
    <property type="component" value="Unassembled WGS sequence"/>
</dbReference>
<evidence type="ECO:0000313" key="2">
    <source>
        <dbReference type="Proteomes" id="UP000188268"/>
    </source>
</evidence>
<protein>
    <submittedName>
        <fullName evidence="1">Uncharacterized protein</fullName>
    </submittedName>
</protein>
<dbReference type="Gramene" id="OMO53073">
    <property type="protein sequence ID" value="OMO53073"/>
    <property type="gene ID" value="CCACVL1_28899"/>
</dbReference>
<dbReference type="AlphaFoldDB" id="A0A1R3G4R5"/>
<name>A0A1R3G4R5_COCAP</name>
<comment type="caution">
    <text evidence="1">The sequence shown here is derived from an EMBL/GenBank/DDBJ whole genome shotgun (WGS) entry which is preliminary data.</text>
</comment>
<accession>A0A1R3G4R5</accession>
<evidence type="ECO:0000313" key="1">
    <source>
        <dbReference type="EMBL" id="OMO53073.1"/>
    </source>
</evidence>
<keyword evidence="2" id="KW-1185">Reference proteome</keyword>
<sequence length="42" mass="4645">MAEIIFKVVEMEDLPGEKTNINAYFSIVPKADNSGSAPAFYH</sequence>
<organism evidence="1 2">
    <name type="scientific">Corchorus capsularis</name>
    <name type="common">Jute</name>
    <dbReference type="NCBI Taxonomy" id="210143"/>
    <lineage>
        <taxon>Eukaryota</taxon>
        <taxon>Viridiplantae</taxon>
        <taxon>Streptophyta</taxon>
        <taxon>Embryophyta</taxon>
        <taxon>Tracheophyta</taxon>
        <taxon>Spermatophyta</taxon>
        <taxon>Magnoliopsida</taxon>
        <taxon>eudicotyledons</taxon>
        <taxon>Gunneridae</taxon>
        <taxon>Pentapetalae</taxon>
        <taxon>rosids</taxon>
        <taxon>malvids</taxon>
        <taxon>Malvales</taxon>
        <taxon>Malvaceae</taxon>
        <taxon>Grewioideae</taxon>
        <taxon>Apeibeae</taxon>
        <taxon>Corchorus</taxon>
    </lineage>
</organism>